<dbReference type="Proteomes" id="UP000735302">
    <property type="component" value="Unassembled WGS sequence"/>
</dbReference>
<feature type="domain" description="C-type lectin" evidence="2">
    <location>
        <begin position="1"/>
        <end position="114"/>
    </location>
</feature>
<name>A0AAV4BUH0_9GAST</name>
<dbReference type="CDD" id="cd00037">
    <property type="entry name" value="CLECT"/>
    <property type="match status" value="1"/>
</dbReference>
<evidence type="ECO:0000256" key="1">
    <source>
        <dbReference type="ARBA" id="ARBA00023157"/>
    </source>
</evidence>
<evidence type="ECO:0000259" key="2">
    <source>
        <dbReference type="PROSITE" id="PS50041"/>
    </source>
</evidence>
<dbReference type="EMBL" id="BLXT01005539">
    <property type="protein sequence ID" value="GFO23839.1"/>
    <property type="molecule type" value="Genomic_DNA"/>
</dbReference>
<evidence type="ECO:0000313" key="4">
    <source>
        <dbReference type="Proteomes" id="UP000735302"/>
    </source>
</evidence>
<dbReference type="PROSITE" id="PS00615">
    <property type="entry name" value="C_TYPE_LECTIN_1"/>
    <property type="match status" value="1"/>
</dbReference>
<dbReference type="AlphaFoldDB" id="A0AAV4BUH0"/>
<reference evidence="3 4" key="1">
    <citation type="journal article" date="2021" name="Elife">
        <title>Chloroplast acquisition without the gene transfer in kleptoplastic sea slugs, Plakobranchus ocellatus.</title>
        <authorList>
            <person name="Maeda T."/>
            <person name="Takahashi S."/>
            <person name="Yoshida T."/>
            <person name="Shimamura S."/>
            <person name="Takaki Y."/>
            <person name="Nagai Y."/>
            <person name="Toyoda A."/>
            <person name="Suzuki Y."/>
            <person name="Arimoto A."/>
            <person name="Ishii H."/>
            <person name="Satoh N."/>
            <person name="Nishiyama T."/>
            <person name="Hasebe M."/>
            <person name="Maruyama T."/>
            <person name="Minagawa J."/>
            <person name="Obokata J."/>
            <person name="Shigenobu S."/>
        </authorList>
    </citation>
    <scope>NUCLEOTIDE SEQUENCE [LARGE SCALE GENOMIC DNA]</scope>
</reference>
<dbReference type="InterPro" id="IPR016186">
    <property type="entry name" value="C-type_lectin-like/link_sf"/>
</dbReference>
<keyword evidence="4" id="KW-1185">Reference proteome</keyword>
<dbReference type="InterPro" id="IPR050111">
    <property type="entry name" value="C-type_lectin/snaclec_domain"/>
</dbReference>
<dbReference type="InterPro" id="IPR018378">
    <property type="entry name" value="C-type_lectin_CS"/>
</dbReference>
<gene>
    <name evidence="3" type="ORF">PoB_005034400</name>
</gene>
<dbReference type="PROSITE" id="PS50041">
    <property type="entry name" value="C_TYPE_LECTIN_2"/>
    <property type="match status" value="1"/>
</dbReference>
<protein>
    <submittedName>
        <fullName evidence="3">Mannose-binding protein c</fullName>
    </submittedName>
</protein>
<dbReference type="Gene3D" id="3.10.100.10">
    <property type="entry name" value="Mannose-Binding Protein A, subunit A"/>
    <property type="match status" value="1"/>
</dbReference>
<sequence>MDCNQLGGSLATIRSQDESDAVKNFLDQVSFSHNDWGQPGSDVWLAGSDEDTEGNWYWETNGQQEPIPDDGFVDWRTGEPNDAGYAGEHCMALSSGDWKWNDIRCMSRKFVLCEIPDSNAITG</sequence>
<dbReference type="SUPFAM" id="SSF56436">
    <property type="entry name" value="C-type lectin-like"/>
    <property type="match status" value="1"/>
</dbReference>
<dbReference type="InterPro" id="IPR001304">
    <property type="entry name" value="C-type_lectin-like"/>
</dbReference>
<evidence type="ECO:0000313" key="3">
    <source>
        <dbReference type="EMBL" id="GFO23839.1"/>
    </source>
</evidence>
<organism evidence="3 4">
    <name type="scientific">Plakobranchus ocellatus</name>
    <dbReference type="NCBI Taxonomy" id="259542"/>
    <lineage>
        <taxon>Eukaryota</taxon>
        <taxon>Metazoa</taxon>
        <taxon>Spiralia</taxon>
        <taxon>Lophotrochozoa</taxon>
        <taxon>Mollusca</taxon>
        <taxon>Gastropoda</taxon>
        <taxon>Heterobranchia</taxon>
        <taxon>Euthyneura</taxon>
        <taxon>Panpulmonata</taxon>
        <taxon>Sacoglossa</taxon>
        <taxon>Placobranchoidea</taxon>
        <taxon>Plakobranchidae</taxon>
        <taxon>Plakobranchus</taxon>
    </lineage>
</organism>
<keyword evidence="1" id="KW-1015">Disulfide bond</keyword>
<dbReference type="PANTHER" id="PTHR22803">
    <property type="entry name" value="MANNOSE, PHOSPHOLIPASE, LECTIN RECEPTOR RELATED"/>
    <property type="match status" value="1"/>
</dbReference>
<comment type="caution">
    <text evidence="3">The sequence shown here is derived from an EMBL/GenBank/DDBJ whole genome shotgun (WGS) entry which is preliminary data.</text>
</comment>
<accession>A0AAV4BUH0</accession>
<dbReference type="InterPro" id="IPR016187">
    <property type="entry name" value="CTDL_fold"/>
</dbReference>
<dbReference type="Pfam" id="PF00059">
    <property type="entry name" value="Lectin_C"/>
    <property type="match status" value="1"/>
</dbReference>
<proteinExistence type="predicted"/>